<keyword evidence="5" id="KW-0539">Nucleus</keyword>
<reference evidence="8 9" key="1">
    <citation type="submission" date="2018-11" db="EMBL/GenBank/DDBJ databases">
        <title>Genome sequence of Apiotrichum porosum DSM 27194.</title>
        <authorList>
            <person name="Aliyu H."/>
            <person name="Gorte O."/>
            <person name="Ochsenreither K."/>
        </authorList>
    </citation>
    <scope>NUCLEOTIDE SEQUENCE [LARGE SCALE GENOMIC DNA]</scope>
    <source>
        <strain evidence="8 9">DSM 27194</strain>
    </source>
</reference>
<dbReference type="InterPro" id="IPR007219">
    <property type="entry name" value="XnlR_reg_dom"/>
</dbReference>
<dbReference type="Proteomes" id="UP000279236">
    <property type="component" value="Unassembled WGS sequence"/>
</dbReference>
<dbReference type="Gene3D" id="4.10.240.10">
    <property type="entry name" value="Zn(2)-C6 fungal-type DNA-binding domain"/>
    <property type="match status" value="1"/>
</dbReference>
<evidence type="ECO:0000256" key="4">
    <source>
        <dbReference type="ARBA" id="ARBA00023163"/>
    </source>
</evidence>
<dbReference type="SUPFAM" id="SSF57701">
    <property type="entry name" value="Zn2/Cys6 DNA-binding domain"/>
    <property type="match status" value="1"/>
</dbReference>
<comment type="subcellular location">
    <subcellularLocation>
        <location evidence="1">Nucleus</location>
    </subcellularLocation>
</comment>
<protein>
    <recommendedName>
        <fullName evidence="7">Zn(2)-C6 fungal-type domain-containing protein</fullName>
    </recommendedName>
</protein>
<dbReference type="GO" id="GO:0000981">
    <property type="term" value="F:DNA-binding transcription factor activity, RNA polymerase II-specific"/>
    <property type="evidence" value="ECO:0007669"/>
    <property type="project" value="InterPro"/>
</dbReference>
<dbReference type="CDD" id="cd00067">
    <property type="entry name" value="GAL4"/>
    <property type="match status" value="1"/>
</dbReference>
<dbReference type="STRING" id="105984.A0A427XHF0"/>
<feature type="region of interest" description="Disordered" evidence="6">
    <location>
        <begin position="373"/>
        <end position="393"/>
    </location>
</feature>
<dbReference type="PROSITE" id="PS00463">
    <property type="entry name" value="ZN2_CY6_FUNGAL_1"/>
    <property type="match status" value="1"/>
</dbReference>
<keyword evidence="2" id="KW-0479">Metal-binding</keyword>
<feature type="region of interest" description="Disordered" evidence="6">
    <location>
        <begin position="226"/>
        <end position="250"/>
    </location>
</feature>
<dbReference type="Pfam" id="PF00172">
    <property type="entry name" value="Zn_clus"/>
    <property type="match status" value="1"/>
</dbReference>
<name>A0A427XHF0_9TREE</name>
<dbReference type="GO" id="GO:0003677">
    <property type="term" value="F:DNA binding"/>
    <property type="evidence" value="ECO:0007669"/>
    <property type="project" value="InterPro"/>
</dbReference>
<feature type="compositionally biased region" description="Polar residues" evidence="6">
    <location>
        <begin position="226"/>
        <end position="235"/>
    </location>
</feature>
<evidence type="ECO:0000256" key="3">
    <source>
        <dbReference type="ARBA" id="ARBA00023015"/>
    </source>
</evidence>
<dbReference type="CDD" id="cd12148">
    <property type="entry name" value="fungal_TF_MHR"/>
    <property type="match status" value="1"/>
</dbReference>
<evidence type="ECO:0000256" key="2">
    <source>
        <dbReference type="ARBA" id="ARBA00022723"/>
    </source>
</evidence>
<evidence type="ECO:0000313" key="8">
    <source>
        <dbReference type="EMBL" id="RSH78256.1"/>
    </source>
</evidence>
<gene>
    <name evidence="8" type="ORF">EHS24_002721</name>
</gene>
<feature type="compositionally biased region" description="Polar residues" evidence="6">
    <location>
        <begin position="43"/>
        <end position="53"/>
    </location>
</feature>
<keyword evidence="9" id="KW-1185">Reference proteome</keyword>
<dbReference type="GO" id="GO:0008270">
    <property type="term" value="F:zinc ion binding"/>
    <property type="evidence" value="ECO:0007669"/>
    <property type="project" value="InterPro"/>
</dbReference>
<dbReference type="GO" id="GO:0006351">
    <property type="term" value="P:DNA-templated transcription"/>
    <property type="evidence" value="ECO:0007669"/>
    <property type="project" value="InterPro"/>
</dbReference>
<evidence type="ECO:0000259" key="7">
    <source>
        <dbReference type="PROSITE" id="PS50048"/>
    </source>
</evidence>
<keyword evidence="4" id="KW-0804">Transcription</keyword>
<dbReference type="GeneID" id="39587264"/>
<proteinExistence type="predicted"/>
<feature type="compositionally biased region" description="Polar residues" evidence="6">
    <location>
        <begin position="276"/>
        <end position="290"/>
    </location>
</feature>
<dbReference type="InterPro" id="IPR001138">
    <property type="entry name" value="Zn2Cys6_DnaBD"/>
</dbReference>
<evidence type="ECO:0000256" key="6">
    <source>
        <dbReference type="SAM" id="MobiDB-lite"/>
    </source>
</evidence>
<dbReference type="EMBL" id="RSCE01000013">
    <property type="protein sequence ID" value="RSH78256.1"/>
    <property type="molecule type" value="Genomic_DNA"/>
</dbReference>
<evidence type="ECO:0000256" key="5">
    <source>
        <dbReference type="ARBA" id="ARBA00023242"/>
    </source>
</evidence>
<feature type="region of interest" description="Disordered" evidence="6">
    <location>
        <begin position="276"/>
        <end position="325"/>
    </location>
</feature>
<keyword evidence="3" id="KW-0805">Transcription regulation</keyword>
<feature type="compositionally biased region" description="Low complexity" evidence="6">
    <location>
        <begin position="22"/>
        <end position="34"/>
    </location>
</feature>
<accession>A0A427XHF0</accession>
<dbReference type="InterPro" id="IPR050815">
    <property type="entry name" value="TF_fung"/>
</dbReference>
<dbReference type="Pfam" id="PF04082">
    <property type="entry name" value="Fungal_trans"/>
    <property type="match status" value="1"/>
</dbReference>
<dbReference type="InterPro" id="IPR036864">
    <property type="entry name" value="Zn2-C6_fun-type_DNA-bd_sf"/>
</dbReference>
<feature type="region of interest" description="Disordered" evidence="6">
    <location>
        <begin position="1"/>
        <end position="57"/>
    </location>
</feature>
<dbReference type="GO" id="GO:0005634">
    <property type="term" value="C:nucleus"/>
    <property type="evidence" value="ECO:0007669"/>
    <property type="project" value="UniProtKB-SubCell"/>
</dbReference>
<sequence>MNHQVETGAGASQGMNTAGGRSSNDAATSSSSGNGRDGHGENGTATTSITTGPSKVDVSHFPHYGLKRGMACTFCRRRKLRCSGDRPSCTNCQKYTKVCEYGPPVKEQKKQASGGSNNASRAQYDAGIAAQAQPQQESLPSTVEYNAISNMYAGTMPVSYDMFQDSNMVDSSFLAASQLSPDGISYQGSTFEFTQPSPFVDTSVNVQPIIGMPPYVPQTGSGFSTFPDQQQSTQWMPAPQSMPGSQAYDPNTMSSASYMDMYAEPSSYSAPYTDASMPSASVNGLPSDPSTPDDVLKQQSGSAISGGSNPDTPTSSTTTTSRPFPSRMYQQTAALHYVADANVVDGLTERLGEFLFSPNASSVKEEEQLKRRKKVSTTRAATVPMRPTSPGSIRRMRMEFDGLKDAARSLLLDCFLAHTTLFFEMSVPRFQYRMTFSDRRRPSLALLNAMYLWATRISNSPSMSEQEQNFFEQGCKHLDTSTSTVDRLIDAVRAAMLLAAYSHSSGRHHEGWCLAGLAVRLVLSCGLHRIKSCVHKPEQPNNPFLRNRIFLLPPPEDAVELGERIHAFWSVFAIDRCGALATGYPSGISDEDITTPFGRPLADIASGSVSERDDVTVRDLYTGNGGGAGENDNNYTKWIKCVAILERSAKLSFRDAAPGSPYSVAWDNYTLNLHRNPSLQPPPEILNQPRYRNPKDYQECRLAVEQLVTALGEEGIFPVLRKQRAQEDGAPEPEITNHTLMLHHLICAVRMMLHDINSIGVENQDALEAARQSVLLFRAMPPIPFTDVDAFVVLVWSVIAKVLVKEIHRLSKLGDHATAVNVGREADVIIEEMARIGMTMHLAGTQAKAVAELKRAAFAAGDENAADMAMPPHLETFLFPLPMPAMPAASFADMASQMSMAQNVHNNALTMT</sequence>
<feature type="domain" description="Zn(2)-C6 fungal-type" evidence="7">
    <location>
        <begin position="71"/>
        <end position="101"/>
    </location>
</feature>
<organism evidence="8 9">
    <name type="scientific">Apiotrichum porosum</name>
    <dbReference type="NCBI Taxonomy" id="105984"/>
    <lineage>
        <taxon>Eukaryota</taxon>
        <taxon>Fungi</taxon>
        <taxon>Dikarya</taxon>
        <taxon>Basidiomycota</taxon>
        <taxon>Agaricomycotina</taxon>
        <taxon>Tremellomycetes</taxon>
        <taxon>Trichosporonales</taxon>
        <taxon>Trichosporonaceae</taxon>
        <taxon>Apiotrichum</taxon>
    </lineage>
</organism>
<dbReference type="SMART" id="SM00906">
    <property type="entry name" value="Fungal_trans"/>
    <property type="match status" value="1"/>
</dbReference>
<dbReference type="PANTHER" id="PTHR47338">
    <property type="entry name" value="ZN(II)2CYS6 TRANSCRIPTION FACTOR (EUROFUNG)-RELATED"/>
    <property type="match status" value="1"/>
</dbReference>
<dbReference type="RefSeq" id="XP_028473403.1">
    <property type="nucleotide sequence ID" value="XM_028618447.1"/>
</dbReference>
<dbReference type="PROSITE" id="PS50048">
    <property type="entry name" value="ZN2_CY6_FUNGAL_2"/>
    <property type="match status" value="1"/>
</dbReference>
<dbReference type="PANTHER" id="PTHR47338:SF29">
    <property type="entry name" value="ZN(2)-C6 FUNGAL-TYPE DOMAIN-CONTAINING PROTEIN"/>
    <property type="match status" value="1"/>
</dbReference>
<evidence type="ECO:0000256" key="1">
    <source>
        <dbReference type="ARBA" id="ARBA00004123"/>
    </source>
</evidence>
<evidence type="ECO:0000313" key="9">
    <source>
        <dbReference type="Proteomes" id="UP000279236"/>
    </source>
</evidence>
<dbReference type="SMART" id="SM00066">
    <property type="entry name" value="GAL4"/>
    <property type="match status" value="1"/>
</dbReference>
<dbReference type="OrthoDB" id="2309723at2759"/>
<feature type="compositionally biased region" description="Low complexity" evidence="6">
    <location>
        <begin position="305"/>
        <end position="325"/>
    </location>
</feature>
<dbReference type="AlphaFoldDB" id="A0A427XHF0"/>
<comment type="caution">
    <text evidence="8">The sequence shown here is derived from an EMBL/GenBank/DDBJ whole genome shotgun (WGS) entry which is preliminary data.</text>
</comment>